<dbReference type="Proteomes" id="UP000674938">
    <property type="component" value="Unassembled WGS sequence"/>
</dbReference>
<dbReference type="EMBL" id="JAEEGA010000028">
    <property type="protein sequence ID" value="MBP1044441.1"/>
    <property type="molecule type" value="Genomic_DNA"/>
</dbReference>
<feature type="transmembrane region" description="Helical" evidence="1">
    <location>
        <begin position="12"/>
        <end position="29"/>
    </location>
</feature>
<proteinExistence type="predicted"/>
<feature type="transmembrane region" description="Helical" evidence="1">
    <location>
        <begin position="71"/>
        <end position="90"/>
    </location>
</feature>
<protein>
    <recommendedName>
        <fullName evidence="4">DUF3021 family protein</fullName>
    </recommendedName>
</protein>
<keyword evidence="3" id="KW-1185">Reference proteome</keyword>
<dbReference type="AlphaFoldDB" id="A0A940SYG5"/>
<reference evidence="2" key="1">
    <citation type="submission" date="2020-12" db="EMBL/GenBank/DDBJ databases">
        <title>Vagococcus allomyrinae sp. nov. and Enterococcus lavae sp. nov., isolated from the larvae of Allomyrina dichotoma.</title>
        <authorList>
            <person name="Lee S.D."/>
        </authorList>
    </citation>
    <scope>NUCLEOTIDE SEQUENCE</scope>
    <source>
        <strain evidence="2">BWB3-3</strain>
    </source>
</reference>
<dbReference type="RefSeq" id="WP_209532923.1">
    <property type="nucleotide sequence ID" value="NZ_JAEEGA010000028.1"/>
</dbReference>
<evidence type="ECO:0000313" key="3">
    <source>
        <dbReference type="Proteomes" id="UP000674938"/>
    </source>
</evidence>
<evidence type="ECO:0008006" key="4">
    <source>
        <dbReference type="Google" id="ProtNLM"/>
    </source>
</evidence>
<feature type="transmembrane region" description="Helical" evidence="1">
    <location>
        <begin position="35"/>
        <end position="59"/>
    </location>
</feature>
<feature type="transmembrane region" description="Helical" evidence="1">
    <location>
        <begin position="102"/>
        <end position="123"/>
    </location>
</feature>
<gene>
    <name evidence="2" type="ORF">I6N95_25875</name>
</gene>
<keyword evidence="1" id="KW-1133">Transmembrane helix</keyword>
<name>A0A940SYG5_9ENTE</name>
<comment type="caution">
    <text evidence="2">The sequence shown here is derived from an EMBL/GenBank/DDBJ whole genome shotgun (WGS) entry which is preliminary data.</text>
</comment>
<evidence type="ECO:0000256" key="1">
    <source>
        <dbReference type="SAM" id="Phobius"/>
    </source>
</evidence>
<keyword evidence="1" id="KW-0812">Transmembrane</keyword>
<keyword evidence="1" id="KW-0472">Membrane</keyword>
<evidence type="ECO:0000313" key="2">
    <source>
        <dbReference type="EMBL" id="MBP1044441.1"/>
    </source>
</evidence>
<sequence>MLNFLIKVWNAYLDSVALALIGIVAYFIINGHSDSNVPLIVLLEIFVVFLLASVVQNTLLNQDKEYENKEVVLRGIIFFVFICSLVLFVSMGLNHLTKPLEILTAIGLAAAFYSMQFAFVYFTSYREARKLMRAIENYQEEQKK</sequence>
<accession>A0A940SYG5</accession>
<organism evidence="2 3">
    <name type="scientific">Vagococcus allomyrinae</name>
    <dbReference type="NCBI Taxonomy" id="2794353"/>
    <lineage>
        <taxon>Bacteria</taxon>
        <taxon>Bacillati</taxon>
        <taxon>Bacillota</taxon>
        <taxon>Bacilli</taxon>
        <taxon>Lactobacillales</taxon>
        <taxon>Enterococcaceae</taxon>
        <taxon>Vagococcus</taxon>
    </lineage>
</organism>